<feature type="domain" description="PiggyBac transposable element-derived protein" evidence="2">
    <location>
        <begin position="153"/>
        <end position="385"/>
    </location>
</feature>
<dbReference type="EMBL" id="GGMR01002207">
    <property type="protein sequence ID" value="MBY14826.1"/>
    <property type="molecule type" value="Transcribed_RNA"/>
</dbReference>
<proteinExistence type="predicted"/>
<dbReference type="InterPro" id="IPR029526">
    <property type="entry name" value="PGBD"/>
</dbReference>
<gene>
    <name evidence="3" type="primary">PGBD3_5</name>
    <name evidence="3" type="ORF">g.78964</name>
</gene>
<evidence type="ECO:0000259" key="2">
    <source>
        <dbReference type="Pfam" id="PF13843"/>
    </source>
</evidence>
<protein>
    <submittedName>
        <fullName evidence="3">PiggyBac transposable element-derived protein 3</fullName>
    </submittedName>
</protein>
<dbReference type="AlphaFoldDB" id="A0A2S2NDF7"/>
<reference evidence="3" key="1">
    <citation type="submission" date="2018-04" db="EMBL/GenBank/DDBJ databases">
        <title>Transcriptome of Schizaphis graminum biotype I.</title>
        <authorList>
            <person name="Scully E.D."/>
            <person name="Geib S.M."/>
            <person name="Palmer N.A."/>
            <person name="Koch K."/>
            <person name="Bradshaw J."/>
            <person name="Heng-Moss T."/>
            <person name="Sarath G."/>
        </authorList>
    </citation>
    <scope>NUCLEOTIDE SEQUENCE</scope>
</reference>
<accession>A0A2S2NDF7</accession>
<name>A0A2S2NDF7_SCHGA</name>
<evidence type="ECO:0000256" key="1">
    <source>
        <dbReference type="SAM" id="MobiDB-lite"/>
    </source>
</evidence>
<dbReference type="PANTHER" id="PTHR46599">
    <property type="entry name" value="PIGGYBAC TRANSPOSABLE ELEMENT-DERIVED PROTEIN 4"/>
    <property type="match status" value="1"/>
</dbReference>
<dbReference type="Pfam" id="PF13843">
    <property type="entry name" value="DDE_Tnp_1_7"/>
    <property type="match status" value="1"/>
</dbReference>
<dbReference type="PANTHER" id="PTHR46599:SF3">
    <property type="entry name" value="PIGGYBAC TRANSPOSABLE ELEMENT-DERIVED PROTEIN 4"/>
    <property type="match status" value="1"/>
</dbReference>
<evidence type="ECO:0000313" key="3">
    <source>
        <dbReference type="EMBL" id="MBY14826.1"/>
    </source>
</evidence>
<organism evidence="3">
    <name type="scientific">Schizaphis graminum</name>
    <name type="common">Green bug aphid</name>
    <dbReference type="NCBI Taxonomy" id="13262"/>
    <lineage>
        <taxon>Eukaryota</taxon>
        <taxon>Metazoa</taxon>
        <taxon>Ecdysozoa</taxon>
        <taxon>Arthropoda</taxon>
        <taxon>Hexapoda</taxon>
        <taxon>Insecta</taxon>
        <taxon>Pterygota</taxon>
        <taxon>Neoptera</taxon>
        <taxon>Paraneoptera</taxon>
        <taxon>Hemiptera</taxon>
        <taxon>Sternorrhyncha</taxon>
        <taxon>Aphidomorpha</taxon>
        <taxon>Aphidoidea</taxon>
        <taxon>Aphididae</taxon>
        <taxon>Aphidini</taxon>
        <taxon>Schizaphis</taxon>
    </lineage>
</organism>
<feature type="region of interest" description="Disordered" evidence="1">
    <location>
        <begin position="25"/>
        <end position="77"/>
    </location>
</feature>
<sequence length="388" mass="44723">MAYKLNDEDIVDCLFDSDAEISDLPSDNNSFIDDSDVDPDFLPSPLVSNSPLVIPPSSSDSDQEEEIPIPSQSKKKKLTPKCKKNVKYANISQRLSHVISNQSNIHNDLLVHNDEYNIFEEPQWDKNTEVFTNPVFLSDSNLAPHILSLESKTPYNLFLEMFPDSLVDIILFQTNLYAQQAQKPYTPATKQELKTFLGLNILMGIKRLPSYRDYWSTGPDLNDPFISKQMTVNRFGWFLSNLHCNDSSLEPKRGSPSFDKLYKLRTVIEKLSESFLKSKNLTQNLTIDESMVKFKGRSTIKQYMPQKPIKRGYKIWMLNDKTKYTSKFQVYTGKVVGGVEKLLGERIVNDLMIGLEGKNHILFIDNYFTSYPLFQNLMKKKIVCMWYN</sequence>